<dbReference type="EMBL" id="BPLR01016943">
    <property type="protein sequence ID" value="GIY87485.1"/>
    <property type="molecule type" value="Genomic_DNA"/>
</dbReference>
<name>A0AAV4WZU5_CAEEX</name>
<comment type="caution">
    <text evidence="1">The sequence shown here is derived from an EMBL/GenBank/DDBJ whole genome shotgun (WGS) entry which is preliminary data.</text>
</comment>
<organism evidence="1 2">
    <name type="scientific">Caerostris extrusa</name>
    <name type="common">Bark spider</name>
    <name type="synonym">Caerostris bankana</name>
    <dbReference type="NCBI Taxonomy" id="172846"/>
    <lineage>
        <taxon>Eukaryota</taxon>
        <taxon>Metazoa</taxon>
        <taxon>Ecdysozoa</taxon>
        <taxon>Arthropoda</taxon>
        <taxon>Chelicerata</taxon>
        <taxon>Arachnida</taxon>
        <taxon>Araneae</taxon>
        <taxon>Araneomorphae</taxon>
        <taxon>Entelegynae</taxon>
        <taxon>Araneoidea</taxon>
        <taxon>Araneidae</taxon>
        <taxon>Caerostris</taxon>
    </lineage>
</organism>
<accession>A0AAV4WZU5</accession>
<protein>
    <submittedName>
        <fullName evidence="1">Uncharacterized protein</fullName>
    </submittedName>
</protein>
<dbReference type="Proteomes" id="UP001054945">
    <property type="component" value="Unassembled WGS sequence"/>
</dbReference>
<evidence type="ECO:0000313" key="2">
    <source>
        <dbReference type="Proteomes" id="UP001054945"/>
    </source>
</evidence>
<gene>
    <name evidence="1" type="ORF">CEXT_777781</name>
</gene>
<proteinExistence type="predicted"/>
<dbReference type="AlphaFoldDB" id="A0AAV4WZU5"/>
<sequence>MADMFAIYDLSCKHLAPVMVIILRPRVHLQLDPRSLVSEISMCKSQRRIFRIFIVSFVSKNVFQELDDDFEMKWLMLPLWVFTFLLKEW</sequence>
<evidence type="ECO:0000313" key="1">
    <source>
        <dbReference type="EMBL" id="GIY87485.1"/>
    </source>
</evidence>
<reference evidence="1 2" key="1">
    <citation type="submission" date="2021-06" db="EMBL/GenBank/DDBJ databases">
        <title>Caerostris extrusa draft genome.</title>
        <authorList>
            <person name="Kono N."/>
            <person name="Arakawa K."/>
        </authorList>
    </citation>
    <scope>NUCLEOTIDE SEQUENCE [LARGE SCALE GENOMIC DNA]</scope>
</reference>
<keyword evidence="2" id="KW-1185">Reference proteome</keyword>